<reference evidence="18" key="1">
    <citation type="journal article" date="2019" name="Int. J. Syst. Evol. Microbiol.">
        <title>The Global Catalogue of Microorganisms (GCM) 10K type strain sequencing project: providing services to taxonomists for standard genome sequencing and annotation.</title>
        <authorList>
            <consortium name="The Broad Institute Genomics Platform"/>
            <consortium name="The Broad Institute Genome Sequencing Center for Infectious Disease"/>
            <person name="Wu L."/>
            <person name="Ma J."/>
        </authorList>
    </citation>
    <scope>NUCLEOTIDE SEQUENCE [LARGE SCALE GENOMIC DNA]</scope>
    <source>
        <strain evidence="18">JCM 15672</strain>
    </source>
</reference>
<proteinExistence type="inferred from homology"/>
<evidence type="ECO:0000256" key="3">
    <source>
        <dbReference type="ARBA" id="ARBA00011245"/>
    </source>
</evidence>
<evidence type="ECO:0000256" key="8">
    <source>
        <dbReference type="ARBA" id="ARBA00022741"/>
    </source>
</evidence>
<comment type="subunit">
    <text evidence="3">Monomer.</text>
</comment>
<feature type="region of interest" description="Disordered" evidence="15">
    <location>
        <begin position="460"/>
        <end position="482"/>
    </location>
</feature>
<evidence type="ECO:0000256" key="9">
    <source>
        <dbReference type="ARBA" id="ARBA00022777"/>
    </source>
</evidence>
<evidence type="ECO:0000259" key="16">
    <source>
        <dbReference type="Pfam" id="PF18085"/>
    </source>
</evidence>
<keyword evidence="6" id="KW-0321">Glycogen metabolism</keyword>
<dbReference type="InterPro" id="IPR011009">
    <property type="entry name" value="Kinase-like_dom_sf"/>
</dbReference>
<protein>
    <recommendedName>
        <fullName evidence="5">Maltokinase</fullName>
        <ecNumber evidence="4">2.7.1.175</ecNumber>
    </recommendedName>
    <alternativeName>
        <fullName evidence="13">Maltose-1-phosphate synthase</fullName>
    </alternativeName>
</protein>
<keyword evidence="7" id="KW-0808">Transferase</keyword>
<comment type="caution">
    <text evidence="17">The sequence shown here is derived from an EMBL/GenBank/DDBJ whole genome shotgun (WGS) entry which is preliminary data.</text>
</comment>
<accession>A0ABP5FXE0</accession>
<sequence>MAAIAAWMPAQRWFAGKGHAPVLRRIGAWELPVAEPGVRALSLLVMDDGAEPPVLYQVPVVERADGGSADEHLIGVLDDGTHLIDGPHDPAFTGALLDLIRAGGRAVAHGATAMGHPSALRAGDSDAPAGATARVPASVLGGEQSNTSIVYRPVGEAPVICKVFRQLHHGDNPDVTLQTALGVAGSPHIPPVVGDVLGEWDDVGRAEGRARGHLAFAQEFLPGVEDAWRVALLAAANGQDFADEARALGAAVAEVHLGLRGAFEHAPASDELIAAVTGAWRRRLAIAVAEVPELEPQRAAIEAFYERAEAGAWPDLQRVHGDLHLGQVILAPDRGWFLLDFEGEPMRPMAERRSPDLPVRDVAGMLRSFDYVAGATELLHPEQAAEARAWTASARQAFVDGYVAASGMDLTVYRDLLAAFELDKAVYEAIYETRNRPHWAPIPLRAIAHLIEAGPLEASTDAAGAPQAGGTAPDATAADAPA</sequence>
<dbReference type="SUPFAM" id="SSF56112">
    <property type="entry name" value="Protein kinase-like (PK-like)"/>
    <property type="match status" value="1"/>
</dbReference>
<evidence type="ECO:0000256" key="6">
    <source>
        <dbReference type="ARBA" id="ARBA00022600"/>
    </source>
</evidence>
<comment type="catalytic activity">
    <reaction evidence="14">
        <text>D-maltose + ATP = alpha-maltose 1-phosphate + ADP + H(+)</text>
        <dbReference type="Rhea" id="RHEA:31915"/>
        <dbReference type="ChEBI" id="CHEBI:15378"/>
        <dbReference type="ChEBI" id="CHEBI:17306"/>
        <dbReference type="ChEBI" id="CHEBI:30616"/>
        <dbReference type="ChEBI" id="CHEBI:63576"/>
        <dbReference type="ChEBI" id="CHEBI:456216"/>
        <dbReference type="EC" id="2.7.1.175"/>
    </reaction>
</comment>
<feature type="domain" description="Maltokinase N-terminal cap" evidence="16">
    <location>
        <begin position="7"/>
        <end position="89"/>
    </location>
</feature>
<evidence type="ECO:0000256" key="4">
    <source>
        <dbReference type="ARBA" id="ARBA00011962"/>
    </source>
</evidence>
<gene>
    <name evidence="17" type="ORF">GCM10009819_20990</name>
</gene>
<evidence type="ECO:0000256" key="2">
    <source>
        <dbReference type="ARBA" id="ARBA00006219"/>
    </source>
</evidence>
<keyword evidence="12" id="KW-0119">Carbohydrate metabolism</keyword>
<keyword evidence="18" id="KW-1185">Reference proteome</keyword>
<keyword evidence="11" id="KW-0320">Glycogen biosynthesis</keyword>
<dbReference type="EMBL" id="BAAAPW010000002">
    <property type="protein sequence ID" value="GAA2036202.1"/>
    <property type="molecule type" value="Genomic_DNA"/>
</dbReference>
<keyword evidence="10" id="KW-0067">ATP-binding</keyword>
<keyword evidence="8" id="KW-0547">Nucleotide-binding</keyword>
<evidence type="ECO:0000313" key="18">
    <source>
        <dbReference type="Proteomes" id="UP001501196"/>
    </source>
</evidence>
<dbReference type="Proteomes" id="UP001501196">
    <property type="component" value="Unassembled WGS sequence"/>
</dbReference>
<evidence type="ECO:0000256" key="7">
    <source>
        <dbReference type="ARBA" id="ARBA00022679"/>
    </source>
</evidence>
<dbReference type="EC" id="2.7.1.175" evidence="4"/>
<evidence type="ECO:0000256" key="13">
    <source>
        <dbReference type="ARBA" id="ARBA00031251"/>
    </source>
</evidence>
<evidence type="ECO:0000256" key="10">
    <source>
        <dbReference type="ARBA" id="ARBA00022840"/>
    </source>
</evidence>
<evidence type="ECO:0000256" key="12">
    <source>
        <dbReference type="ARBA" id="ARBA00023277"/>
    </source>
</evidence>
<name>A0ABP5FXE0_9MICO</name>
<dbReference type="InterPro" id="IPR040999">
    <property type="entry name" value="Mak_N_cap"/>
</dbReference>
<comment type="similarity">
    <text evidence="2">Belongs to the aminoglycoside phosphotransferase family.</text>
</comment>
<evidence type="ECO:0000256" key="5">
    <source>
        <dbReference type="ARBA" id="ARBA00013882"/>
    </source>
</evidence>
<evidence type="ECO:0000256" key="15">
    <source>
        <dbReference type="SAM" id="MobiDB-lite"/>
    </source>
</evidence>
<dbReference type="Pfam" id="PF18085">
    <property type="entry name" value="Mak_N_cap"/>
    <property type="match status" value="1"/>
</dbReference>
<evidence type="ECO:0000256" key="14">
    <source>
        <dbReference type="ARBA" id="ARBA00049067"/>
    </source>
</evidence>
<evidence type="ECO:0000256" key="1">
    <source>
        <dbReference type="ARBA" id="ARBA00004964"/>
    </source>
</evidence>
<organism evidence="17 18">
    <name type="scientific">Agromyces tropicus</name>
    <dbReference type="NCBI Taxonomy" id="555371"/>
    <lineage>
        <taxon>Bacteria</taxon>
        <taxon>Bacillati</taxon>
        <taxon>Actinomycetota</taxon>
        <taxon>Actinomycetes</taxon>
        <taxon>Micrococcales</taxon>
        <taxon>Microbacteriaceae</taxon>
        <taxon>Agromyces</taxon>
    </lineage>
</organism>
<evidence type="ECO:0000256" key="11">
    <source>
        <dbReference type="ARBA" id="ARBA00023056"/>
    </source>
</evidence>
<evidence type="ECO:0000313" key="17">
    <source>
        <dbReference type="EMBL" id="GAA2036202.1"/>
    </source>
</evidence>
<dbReference type="Gene3D" id="3.90.1200.10">
    <property type="match status" value="1"/>
</dbReference>
<comment type="pathway">
    <text evidence="1">Glycan biosynthesis; glycogen biosynthesis.</text>
</comment>
<keyword evidence="9" id="KW-0418">Kinase</keyword>